<accession>A0A7R8X3I5</accession>
<organism evidence="1">
    <name type="scientific">Darwinula stevensoni</name>
    <dbReference type="NCBI Taxonomy" id="69355"/>
    <lineage>
        <taxon>Eukaryota</taxon>
        <taxon>Metazoa</taxon>
        <taxon>Ecdysozoa</taxon>
        <taxon>Arthropoda</taxon>
        <taxon>Crustacea</taxon>
        <taxon>Oligostraca</taxon>
        <taxon>Ostracoda</taxon>
        <taxon>Podocopa</taxon>
        <taxon>Podocopida</taxon>
        <taxon>Darwinulocopina</taxon>
        <taxon>Darwinuloidea</taxon>
        <taxon>Darwinulidae</taxon>
        <taxon>Darwinula</taxon>
    </lineage>
</organism>
<name>A0A7R8X3I5_9CRUS</name>
<dbReference type="Proteomes" id="UP000677054">
    <property type="component" value="Unassembled WGS sequence"/>
</dbReference>
<sequence length="165" mass="18477">MRTVPQVIWRLSHLIEGMKPGNKLRYVPSLGATQPDKDTQAKDLQDKDTACAKLHWSKISGSANLTKMFAPTGKSPELGRQITTDPLEDGLLNEVVQGPITSLRWLPAPPLRETADCEGHRDYFYFETISVARSSTLFTDIQKHSTKGNKDILFGILIRIQLKMS</sequence>
<protein>
    <submittedName>
        <fullName evidence="1">Uncharacterized protein</fullName>
    </submittedName>
</protein>
<evidence type="ECO:0000313" key="1">
    <source>
        <dbReference type="EMBL" id="CAD7243335.1"/>
    </source>
</evidence>
<reference evidence="1" key="1">
    <citation type="submission" date="2020-11" db="EMBL/GenBank/DDBJ databases">
        <authorList>
            <person name="Tran Van P."/>
        </authorList>
    </citation>
    <scope>NUCLEOTIDE SEQUENCE</scope>
</reference>
<evidence type="ECO:0000313" key="2">
    <source>
        <dbReference type="Proteomes" id="UP000677054"/>
    </source>
</evidence>
<dbReference type="EMBL" id="CAJPEV010000412">
    <property type="protein sequence ID" value="CAG0884996.1"/>
    <property type="molecule type" value="Genomic_DNA"/>
</dbReference>
<gene>
    <name evidence="1" type="ORF">DSTB1V02_LOCUS3259</name>
</gene>
<proteinExistence type="predicted"/>
<dbReference type="AlphaFoldDB" id="A0A7R8X3I5"/>
<dbReference type="EMBL" id="LR899929">
    <property type="protein sequence ID" value="CAD7243335.1"/>
    <property type="molecule type" value="Genomic_DNA"/>
</dbReference>
<keyword evidence="2" id="KW-1185">Reference proteome</keyword>